<comment type="pathway">
    <text evidence="2 11 12">Glycan degradation; xylan degradation.</text>
</comment>
<keyword evidence="7 11" id="KW-0378">Hydrolase</keyword>
<dbReference type="InterPro" id="IPR013319">
    <property type="entry name" value="GH11/12"/>
</dbReference>
<dbReference type="InterPro" id="IPR033123">
    <property type="entry name" value="GH11_dom"/>
</dbReference>
<evidence type="ECO:0000256" key="12">
    <source>
        <dbReference type="RuleBase" id="RU362015"/>
    </source>
</evidence>
<keyword evidence="9 11" id="KW-0326">Glycosidase</keyword>
<feature type="signal peptide" evidence="13">
    <location>
        <begin position="1"/>
        <end position="18"/>
    </location>
</feature>
<dbReference type="PROSITE" id="PS51761">
    <property type="entry name" value="GH11_3"/>
    <property type="match status" value="1"/>
</dbReference>
<evidence type="ECO:0000256" key="2">
    <source>
        <dbReference type="ARBA" id="ARBA00004851"/>
    </source>
</evidence>
<protein>
    <recommendedName>
        <fullName evidence="4 11">Endo-1,4-beta-xylanase</fullName>
        <ecNumber evidence="4 11">3.2.1.8</ecNumber>
    </recommendedName>
</protein>
<feature type="domain" description="GH11" evidence="14">
    <location>
        <begin position="26"/>
        <end position="219"/>
    </location>
</feature>
<organism evidence="15 16">
    <name type="scientific">Sporisorium graminicola</name>
    <dbReference type="NCBI Taxonomy" id="280036"/>
    <lineage>
        <taxon>Eukaryota</taxon>
        <taxon>Fungi</taxon>
        <taxon>Dikarya</taxon>
        <taxon>Basidiomycota</taxon>
        <taxon>Ustilaginomycotina</taxon>
        <taxon>Ustilaginomycetes</taxon>
        <taxon>Ustilaginales</taxon>
        <taxon>Ustilaginaceae</taxon>
        <taxon>Sporisorium</taxon>
    </lineage>
</organism>
<dbReference type="InterPro" id="IPR013320">
    <property type="entry name" value="ConA-like_dom_sf"/>
</dbReference>
<proteinExistence type="inferred from homology"/>
<evidence type="ECO:0000256" key="13">
    <source>
        <dbReference type="SAM" id="SignalP"/>
    </source>
</evidence>
<dbReference type="InterPro" id="IPR001137">
    <property type="entry name" value="Glyco_hydro_11"/>
</dbReference>
<keyword evidence="10 11" id="KW-0624">Polysaccharide degradation</keyword>
<dbReference type="GO" id="GO:0031176">
    <property type="term" value="F:endo-1,4-beta-xylanase activity"/>
    <property type="evidence" value="ECO:0007669"/>
    <property type="project" value="UniProtKB-UniRule"/>
</dbReference>
<evidence type="ECO:0000256" key="3">
    <source>
        <dbReference type="ARBA" id="ARBA00007792"/>
    </source>
</evidence>
<comment type="caution">
    <text evidence="15">The sequence shown here is derived from an EMBL/GenBank/DDBJ whole genome shotgun (WGS) entry which is preliminary data.</text>
</comment>
<evidence type="ECO:0000256" key="11">
    <source>
        <dbReference type="PROSITE-ProRule" id="PRU01097"/>
    </source>
</evidence>
<dbReference type="RefSeq" id="XP_029741015.1">
    <property type="nucleotide sequence ID" value="XM_029882160.1"/>
</dbReference>
<dbReference type="PROSITE" id="PS00776">
    <property type="entry name" value="GH11_1"/>
    <property type="match status" value="1"/>
</dbReference>
<dbReference type="Gene3D" id="2.60.120.180">
    <property type="match status" value="1"/>
</dbReference>
<dbReference type="OrthoDB" id="2115822at2759"/>
<feature type="active site" description="Nucleophile" evidence="11">
    <location>
        <position position="110"/>
    </location>
</feature>
<evidence type="ECO:0000256" key="4">
    <source>
        <dbReference type="ARBA" id="ARBA00012590"/>
    </source>
</evidence>
<keyword evidence="16" id="KW-1185">Reference proteome</keyword>
<evidence type="ECO:0000256" key="6">
    <source>
        <dbReference type="ARBA" id="ARBA00022729"/>
    </source>
</evidence>
<evidence type="ECO:0000313" key="16">
    <source>
        <dbReference type="Proteomes" id="UP000306050"/>
    </source>
</evidence>
<keyword evidence="8 11" id="KW-0119">Carbohydrate metabolism</keyword>
<dbReference type="Proteomes" id="UP000306050">
    <property type="component" value="Chromosome SGRAM_12"/>
</dbReference>
<comment type="similarity">
    <text evidence="3 11 12">Belongs to the glycosyl hydrolase 11 (cellulase G) family.</text>
</comment>
<reference evidence="15 16" key="1">
    <citation type="submission" date="2019-05" db="EMBL/GenBank/DDBJ databases">
        <title>Sporisorium graminicola CBS 10092 draft sequencing and annotation.</title>
        <authorList>
            <person name="Solano-Gonzalez S."/>
            <person name="Caddick M.X."/>
            <person name="Darby A."/>
        </authorList>
    </citation>
    <scope>NUCLEOTIDE SEQUENCE [LARGE SCALE GENOMIC DNA]</scope>
    <source>
        <strain evidence="15 16">CBS 10092</strain>
    </source>
</reference>
<dbReference type="PANTHER" id="PTHR46828">
    <property type="entry name" value="ENDO-1,4-BETA-XYLANASE A-RELATED"/>
    <property type="match status" value="1"/>
</dbReference>
<evidence type="ECO:0000256" key="5">
    <source>
        <dbReference type="ARBA" id="ARBA00022651"/>
    </source>
</evidence>
<evidence type="ECO:0000313" key="15">
    <source>
        <dbReference type="EMBL" id="TKY89030.1"/>
    </source>
</evidence>
<dbReference type="Pfam" id="PF00457">
    <property type="entry name" value="Glyco_hydro_11"/>
    <property type="match status" value="1"/>
</dbReference>
<evidence type="ECO:0000256" key="9">
    <source>
        <dbReference type="ARBA" id="ARBA00023295"/>
    </source>
</evidence>
<accession>A0A4U7KWY6</accession>
<evidence type="ECO:0000259" key="14">
    <source>
        <dbReference type="PROSITE" id="PS51761"/>
    </source>
</evidence>
<dbReference type="UniPathway" id="UPA00114"/>
<dbReference type="FunFam" id="2.60.120.180:FF:000002">
    <property type="entry name" value="Endo-1,4-beta-xylanase A"/>
    <property type="match status" value="1"/>
</dbReference>
<evidence type="ECO:0000256" key="10">
    <source>
        <dbReference type="ARBA" id="ARBA00023326"/>
    </source>
</evidence>
<feature type="active site" description="Proton donor" evidence="11">
    <location>
        <position position="206"/>
    </location>
</feature>
<dbReference type="EMBL" id="SRRM01000005">
    <property type="protein sequence ID" value="TKY89030.1"/>
    <property type="molecule type" value="Genomic_DNA"/>
</dbReference>
<dbReference type="GO" id="GO:0045493">
    <property type="term" value="P:xylan catabolic process"/>
    <property type="evidence" value="ECO:0007669"/>
    <property type="project" value="UniProtKB-UniRule"/>
</dbReference>
<dbReference type="InterPro" id="IPR018208">
    <property type="entry name" value="GH11_AS_1"/>
</dbReference>
<evidence type="ECO:0000256" key="1">
    <source>
        <dbReference type="ARBA" id="ARBA00000681"/>
    </source>
</evidence>
<dbReference type="KEGG" id="sgra:EX895_001561"/>
<dbReference type="EC" id="3.2.1.8" evidence="4 11"/>
<keyword evidence="6 13" id="KW-0732">Signal</keyword>
<name>A0A4U7KWY6_9BASI</name>
<dbReference type="AlphaFoldDB" id="A0A4U7KWY6"/>
<dbReference type="PANTHER" id="PTHR46828:SF2">
    <property type="entry name" value="ENDO-1,4-BETA-XYLANASE A-RELATED"/>
    <property type="match status" value="1"/>
</dbReference>
<feature type="chain" id="PRO_5020341985" description="Endo-1,4-beta-xylanase" evidence="13">
    <location>
        <begin position="19"/>
        <end position="220"/>
    </location>
</feature>
<keyword evidence="5 11" id="KW-0858">Xylan degradation</keyword>
<evidence type="ECO:0000256" key="7">
    <source>
        <dbReference type="ARBA" id="ARBA00022801"/>
    </source>
</evidence>
<evidence type="ECO:0000256" key="8">
    <source>
        <dbReference type="ARBA" id="ARBA00023277"/>
    </source>
</evidence>
<gene>
    <name evidence="15" type="ORF">EX895_001561</name>
</gene>
<sequence length="220" mass="23485">MKFTALLALVGVAGTAVGSPVAPEAETAAPLAKRQSINYVQNYNGNEANFKYNQGAGTYSASWNNPGDFVVGLGWTKGISNRVINFSGNYQSNQGSYHAVYGWLNNPLTEYYVVENYSYDPCSVGGSQVVGSVTSDGSSYKICKHTQNNQPSIQGTKTFGQFFSVRQSKRSSGSVTLANHFTAWSKYGFANGASNPDFNYQVFATEAFSGSGSVSNTVSG</sequence>
<dbReference type="SUPFAM" id="SSF49899">
    <property type="entry name" value="Concanavalin A-like lectins/glucanases"/>
    <property type="match status" value="1"/>
</dbReference>
<dbReference type="PRINTS" id="PR00911">
    <property type="entry name" value="GLHYDRLASE11"/>
</dbReference>
<comment type="catalytic activity">
    <reaction evidence="1 11 12">
        <text>Endohydrolysis of (1-&gt;4)-beta-D-xylosidic linkages in xylans.</text>
        <dbReference type="EC" id="3.2.1.8"/>
    </reaction>
</comment>
<dbReference type="GeneID" id="40724456"/>